<dbReference type="Pfam" id="PF12833">
    <property type="entry name" value="HTH_18"/>
    <property type="match status" value="1"/>
</dbReference>
<dbReference type="PROSITE" id="PS01124">
    <property type="entry name" value="HTH_ARAC_FAMILY_2"/>
    <property type="match status" value="1"/>
</dbReference>
<dbReference type="Proteomes" id="UP000615989">
    <property type="component" value="Unassembled WGS sequence"/>
</dbReference>
<proteinExistence type="predicted"/>
<organism evidence="5 6">
    <name type="scientific">Aromatoleum anaerobium</name>
    <dbReference type="NCBI Taxonomy" id="182180"/>
    <lineage>
        <taxon>Bacteria</taxon>
        <taxon>Pseudomonadati</taxon>
        <taxon>Pseudomonadota</taxon>
        <taxon>Betaproteobacteria</taxon>
        <taxon>Rhodocyclales</taxon>
        <taxon>Rhodocyclaceae</taxon>
        <taxon>Aromatoleum</taxon>
    </lineage>
</organism>
<dbReference type="SMART" id="SM00342">
    <property type="entry name" value="HTH_ARAC"/>
    <property type="match status" value="1"/>
</dbReference>
<accession>A0ABX1PKL9</accession>
<keyword evidence="2" id="KW-0238">DNA-binding</keyword>
<dbReference type="Gene3D" id="1.10.10.60">
    <property type="entry name" value="Homeodomain-like"/>
    <property type="match status" value="1"/>
</dbReference>
<dbReference type="Pfam" id="PF12625">
    <property type="entry name" value="Arabinose_bd"/>
    <property type="match status" value="1"/>
</dbReference>
<keyword evidence="3" id="KW-0804">Transcription</keyword>
<dbReference type="RefSeq" id="WP_169118476.1">
    <property type="nucleotide sequence ID" value="NZ_WTVG02000039.1"/>
</dbReference>
<evidence type="ECO:0000259" key="4">
    <source>
        <dbReference type="PROSITE" id="PS01124"/>
    </source>
</evidence>
<dbReference type="SUPFAM" id="SSF46689">
    <property type="entry name" value="Homeodomain-like"/>
    <property type="match status" value="1"/>
</dbReference>
<protein>
    <submittedName>
        <fullName evidence="5">Helix-turn-helix domain-containing protein</fullName>
    </submittedName>
</protein>
<reference evidence="5" key="1">
    <citation type="submission" date="2019-12" db="EMBL/GenBank/DDBJ databases">
        <title>Comparative genomics gives insights into the taxonomy of the Azoarcus-Aromatoleum group and reveals separate origins of nif in the plant-associated Azoarcus and non-plant-associated Aromatoleum sub-groups.</title>
        <authorList>
            <person name="Lafos M."/>
            <person name="Maluk M."/>
            <person name="Batista M."/>
            <person name="Junghare M."/>
            <person name="Carmona M."/>
            <person name="Faoro H."/>
            <person name="Cruz L.M."/>
            <person name="Battistoni F."/>
            <person name="De Souza E."/>
            <person name="Pedrosa F."/>
            <person name="Chen W.-M."/>
            <person name="Poole P.S."/>
            <person name="Dixon R.A."/>
            <person name="James E.K."/>
        </authorList>
    </citation>
    <scope>NUCLEOTIDE SEQUENCE</scope>
    <source>
        <strain evidence="5">LuFRes1</strain>
    </source>
</reference>
<evidence type="ECO:0000256" key="2">
    <source>
        <dbReference type="ARBA" id="ARBA00023125"/>
    </source>
</evidence>
<dbReference type="EMBL" id="WTVG01000025">
    <property type="protein sequence ID" value="NMG25108.1"/>
    <property type="molecule type" value="Genomic_DNA"/>
</dbReference>
<evidence type="ECO:0000313" key="6">
    <source>
        <dbReference type="Proteomes" id="UP000615989"/>
    </source>
</evidence>
<dbReference type="PANTHER" id="PTHR47894">
    <property type="entry name" value="HTH-TYPE TRANSCRIPTIONAL REGULATOR GADX"/>
    <property type="match status" value="1"/>
</dbReference>
<evidence type="ECO:0000313" key="5">
    <source>
        <dbReference type="EMBL" id="NMG25108.1"/>
    </source>
</evidence>
<dbReference type="InterPro" id="IPR009057">
    <property type="entry name" value="Homeodomain-like_sf"/>
</dbReference>
<dbReference type="InterPro" id="IPR032687">
    <property type="entry name" value="AraC-type_N"/>
</dbReference>
<keyword evidence="1" id="KW-0805">Transcription regulation</keyword>
<comment type="caution">
    <text evidence="5">The sequence shown here is derived from an EMBL/GenBank/DDBJ whole genome shotgun (WGS) entry which is preliminary data.</text>
</comment>
<keyword evidence="6" id="KW-1185">Reference proteome</keyword>
<feature type="domain" description="HTH araC/xylS-type" evidence="4">
    <location>
        <begin position="234"/>
        <end position="331"/>
    </location>
</feature>
<dbReference type="InterPro" id="IPR018060">
    <property type="entry name" value="HTH_AraC"/>
</dbReference>
<dbReference type="PANTHER" id="PTHR47894:SF1">
    <property type="entry name" value="HTH-TYPE TRANSCRIPTIONAL REGULATOR VQSM"/>
    <property type="match status" value="1"/>
</dbReference>
<sequence>MKDLKPTGKLNFYLARMASRGFGAEQVLAGTGLRAESLDDSQSRPHPLQYRKIILNMIELTRDPFLGITLGAEFKISDLGILGYAALSASTLKESRELYDRYRGLNEHIFASTNYIKHGRWFSEIQDVYRLGDVMRFAVEEFVSQTIELAATMTNKPFPILELHVTYPQPPDVSPYIRRFNCPIYFNQARNIVVFDINRLQDPISLANEEVFKLCARHCEMLASKRNSDAQLSDLIRNYLVNNPGEFPTLEEMAGHLNIGSRTLRRRLVSEDLSYQKILDDTRKDLAIQYLQHTALTPKEIGYLLGYSSVSNFRRAFKGWTNHTLSDVRLGAHEPGAPATSLHARL</sequence>
<gene>
    <name evidence="5" type="ORF">GO606_10290</name>
</gene>
<evidence type="ECO:0000256" key="1">
    <source>
        <dbReference type="ARBA" id="ARBA00023015"/>
    </source>
</evidence>
<evidence type="ECO:0000256" key="3">
    <source>
        <dbReference type="ARBA" id="ARBA00023163"/>
    </source>
</evidence>
<name>A0ABX1PKL9_9RHOO</name>